<dbReference type="GO" id="GO:0003341">
    <property type="term" value="P:cilium movement"/>
    <property type="evidence" value="ECO:0007669"/>
    <property type="project" value="TreeGrafter"/>
</dbReference>
<dbReference type="PANTHER" id="PTHR23053:SF0">
    <property type="entry name" value="HYDROCEPHALUS-INDUCING PROTEIN HOMOLOG"/>
    <property type="match status" value="1"/>
</dbReference>
<evidence type="ECO:0000256" key="1">
    <source>
        <dbReference type="SAM" id="MobiDB-lite"/>
    </source>
</evidence>
<reference evidence="3 4" key="1">
    <citation type="submission" date="2019-09" db="EMBL/GenBank/DDBJ databases">
        <title>Bird 10,000 Genomes (B10K) Project - Family phase.</title>
        <authorList>
            <person name="Zhang G."/>
        </authorList>
    </citation>
    <scope>NUCLEOTIDE SEQUENCE [LARGE SCALE GENOMIC DNA]</scope>
    <source>
        <strain evidence="3">OUT-0023</strain>
        <tissue evidence="3">Blood</tissue>
    </source>
</reference>
<feature type="non-terminal residue" evidence="3">
    <location>
        <position position="1"/>
    </location>
</feature>
<dbReference type="InterPro" id="IPR033305">
    <property type="entry name" value="Hydin-like"/>
</dbReference>
<sequence length="193" mass="21358">VDSDGVEATVVVKNRCEFPIEFYSLDFDEQYLEEEKILRMAVGSEYQNTFLMPPRAVGGMLPPEVLEDYEAQKSLKAQQEELKAMAEAEAMAEPEAEVKSMDKAAPGQKTTLTSCPEPMKKMTEDPISRAVMRHLGIDPSSERRKAQRRKGIVVIVHGSPRAGKTQVAAGLCHYYDAACLSIDTVVKEAIANH</sequence>
<dbReference type="GO" id="GO:1904158">
    <property type="term" value="P:axonemal central apparatus assembly"/>
    <property type="evidence" value="ECO:0007669"/>
    <property type="project" value="TreeGrafter"/>
</dbReference>
<dbReference type="Proteomes" id="UP000540071">
    <property type="component" value="Unassembled WGS sequence"/>
</dbReference>
<accession>A0A7K7QL07</accession>
<proteinExistence type="predicted"/>
<gene>
    <name evidence="3" type="primary">Hydin_1</name>
    <name evidence="3" type="ORF">POEATR_R15341</name>
</gene>
<feature type="domain" description="Hydin adenylate kinase-like" evidence="2">
    <location>
        <begin position="154"/>
        <end position="192"/>
    </location>
</feature>
<dbReference type="InterPro" id="IPR033768">
    <property type="entry name" value="Hydin_ADK"/>
</dbReference>
<comment type="caution">
    <text evidence="3">The sequence shown here is derived from an EMBL/GenBank/DDBJ whole genome shotgun (WGS) entry which is preliminary data.</text>
</comment>
<name>A0A7K7QL07_POEAT</name>
<feature type="non-terminal residue" evidence="3">
    <location>
        <position position="193"/>
    </location>
</feature>
<evidence type="ECO:0000313" key="3">
    <source>
        <dbReference type="EMBL" id="NWZ80435.1"/>
    </source>
</evidence>
<protein>
    <submittedName>
        <fullName evidence="3">HYDIN protein</fullName>
    </submittedName>
</protein>
<evidence type="ECO:0000313" key="4">
    <source>
        <dbReference type="Proteomes" id="UP000540071"/>
    </source>
</evidence>
<feature type="region of interest" description="Disordered" evidence="1">
    <location>
        <begin position="97"/>
        <end position="121"/>
    </location>
</feature>
<dbReference type="Pfam" id="PF17213">
    <property type="entry name" value="Hydin_ADK"/>
    <property type="match status" value="1"/>
</dbReference>
<dbReference type="EMBL" id="VZSS01000030">
    <property type="protein sequence ID" value="NWZ80435.1"/>
    <property type="molecule type" value="Genomic_DNA"/>
</dbReference>
<evidence type="ECO:0000259" key="2">
    <source>
        <dbReference type="Pfam" id="PF17213"/>
    </source>
</evidence>
<organism evidence="3 4">
    <name type="scientific">Poecile atricapillus</name>
    <name type="common">Black-capped chickadee</name>
    <name type="synonym">Parus atricapillus</name>
    <dbReference type="NCBI Taxonomy" id="48891"/>
    <lineage>
        <taxon>Eukaryota</taxon>
        <taxon>Metazoa</taxon>
        <taxon>Chordata</taxon>
        <taxon>Craniata</taxon>
        <taxon>Vertebrata</taxon>
        <taxon>Euteleostomi</taxon>
        <taxon>Archelosauria</taxon>
        <taxon>Archosauria</taxon>
        <taxon>Dinosauria</taxon>
        <taxon>Saurischia</taxon>
        <taxon>Theropoda</taxon>
        <taxon>Coelurosauria</taxon>
        <taxon>Aves</taxon>
        <taxon>Neognathae</taxon>
        <taxon>Neoaves</taxon>
        <taxon>Telluraves</taxon>
        <taxon>Australaves</taxon>
        <taxon>Passeriformes</taxon>
        <taxon>Paridae</taxon>
        <taxon>Poecile</taxon>
    </lineage>
</organism>
<dbReference type="GO" id="GO:0005930">
    <property type="term" value="C:axoneme"/>
    <property type="evidence" value="ECO:0007669"/>
    <property type="project" value="TreeGrafter"/>
</dbReference>
<dbReference type="InterPro" id="IPR027417">
    <property type="entry name" value="P-loop_NTPase"/>
</dbReference>
<dbReference type="AlphaFoldDB" id="A0A7K7QL07"/>
<keyword evidence="4" id="KW-1185">Reference proteome</keyword>
<dbReference type="PANTHER" id="PTHR23053">
    <property type="entry name" value="DLEC1 DELETED IN LUNG AND ESOPHAGEAL CANCER 1"/>
    <property type="match status" value="1"/>
</dbReference>
<dbReference type="Gene3D" id="3.40.50.300">
    <property type="entry name" value="P-loop containing nucleotide triphosphate hydrolases"/>
    <property type="match status" value="1"/>
</dbReference>